<evidence type="ECO:0000256" key="1">
    <source>
        <dbReference type="ARBA" id="ARBA00004429"/>
    </source>
</evidence>
<comment type="similarity">
    <text evidence="4">Belongs to the methyl-accepting chemotaxis (MCP) protein family.</text>
</comment>
<dbReference type="Gene3D" id="1.10.287.950">
    <property type="entry name" value="Methyl-accepting chemotaxis protein"/>
    <property type="match status" value="1"/>
</dbReference>
<evidence type="ECO:0000259" key="9">
    <source>
        <dbReference type="PROSITE" id="PS50885"/>
    </source>
</evidence>
<evidence type="ECO:0008006" key="12">
    <source>
        <dbReference type="Google" id="ProtNLM"/>
    </source>
</evidence>
<reference evidence="10 11" key="1">
    <citation type="submission" date="2019-11" db="EMBL/GenBank/DDBJ databases">
        <title>Comparative genomics of hydrocarbon-degrading Desulfosarcina strains.</title>
        <authorList>
            <person name="Watanabe M."/>
            <person name="Kojima H."/>
            <person name="Fukui M."/>
        </authorList>
    </citation>
    <scope>NUCLEOTIDE SEQUENCE [LARGE SCALE GENOMIC DNA]</scope>
    <source>
        <strain evidence="10 11">28bB2T</strain>
    </source>
</reference>
<dbReference type="PROSITE" id="PS50885">
    <property type="entry name" value="HAMP"/>
    <property type="match status" value="1"/>
</dbReference>
<evidence type="ECO:0000256" key="3">
    <source>
        <dbReference type="ARBA" id="ARBA00023224"/>
    </source>
</evidence>
<evidence type="ECO:0000259" key="7">
    <source>
        <dbReference type="PROSITE" id="PS50111"/>
    </source>
</evidence>
<name>A0A5K8A0S9_9BACT</name>
<keyword evidence="2" id="KW-0997">Cell inner membrane</keyword>
<keyword evidence="6" id="KW-0472">Membrane</keyword>
<dbReference type="Pfam" id="PF00672">
    <property type="entry name" value="HAMP"/>
    <property type="match status" value="1"/>
</dbReference>
<dbReference type="PROSITE" id="PS50111">
    <property type="entry name" value="CHEMOTAXIS_TRANSDUC_2"/>
    <property type="match status" value="1"/>
</dbReference>
<evidence type="ECO:0000256" key="2">
    <source>
        <dbReference type="ARBA" id="ARBA00022519"/>
    </source>
</evidence>
<feature type="transmembrane region" description="Helical" evidence="6">
    <location>
        <begin position="12"/>
        <end position="32"/>
    </location>
</feature>
<comment type="subcellular location">
    <subcellularLocation>
        <location evidence="1">Cell inner membrane</location>
        <topology evidence="1">Multi-pass membrane protein</topology>
    </subcellularLocation>
</comment>
<evidence type="ECO:0000256" key="5">
    <source>
        <dbReference type="PROSITE-ProRule" id="PRU00284"/>
    </source>
</evidence>
<keyword evidence="2" id="KW-1003">Cell membrane</keyword>
<evidence type="ECO:0000313" key="10">
    <source>
        <dbReference type="EMBL" id="BBO85994.1"/>
    </source>
</evidence>
<feature type="domain" description="Methyl-accepting transducer" evidence="7">
    <location>
        <begin position="372"/>
        <end position="608"/>
    </location>
</feature>
<feature type="domain" description="HAMP" evidence="9">
    <location>
        <begin position="299"/>
        <end position="353"/>
    </location>
</feature>
<dbReference type="InterPro" id="IPR003660">
    <property type="entry name" value="HAMP_dom"/>
</dbReference>
<sequence>MGRIGNLKIKHKMQLTGILYLSLIAIVIYFFISSNALIKQSTDRQHALNALSGEIRQIEIAITNYVYDQIALSDLNQLFEQLGSRLEEKTLADHLDSVQAQITTLAGLRSRNRAIEEEITRLTETSLTASNNVIKEISERLVGERTRVGVSIMERAVIVGANMNTNANFRIRVLFGKLKTDIGLQSELLGFLDTLVENVTKDIERLKGTPNESIARQARETNLTVKNLVLEFIENVNQRNALNQRIMADIEKIDHGIEALVLKSSNDVFNKIKFYFSMMIGVILIVSGIGILVNFILAKTISGSLNRLNFLVKDLAEGEGDLTKRIHINSQDETGELGKWVDLFIEKLQNILKEIKSNADSLNHSSSELTTISQQMNQGAQSVSDRADSVASAAEEMSANMNSVAAASEQASTNVSMVAAASEEMASTVKEIARNAEKARTVTNDAVNKANGATANINTLGQSADQISKVTEVITEISEQTNLLALNATIEAARAGEAGKGFAVVANEIKELAKQTALATQEIKSKIDGIQQSSSNTVKEIKTISEVINEVDLIVSTIATAVEEQSSSTEEIAGNVAQASEGITEVNENVAQSSTVSVQIAEEIASVNQSSGMLANSSSQVTMSAETLADLSKKLHQTVGRFKL</sequence>
<dbReference type="PANTHER" id="PTHR32089">
    <property type="entry name" value="METHYL-ACCEPTING CHEMOTAXIS PROTEIN MCPB"/>
    <property type="match status" value="1"/>
</dbReference>
<dbReference type="InterPro" id="IPR000727">
    <property type="entry name" value="T_SNARE_dom"/>
</dbReference>
<evidence type="ECO:0000256" key="6">
    <source>
        <dbReference type="SAM" id="Phobius"/>
    </source>
</evidence>
<dbReference type="InterPro" id="IPR004089">
    <property type="entry name" value="MCPsignal_dom"/>
</dbReference>
<dbReference type="EMBL" id="AP021876">
    <property type="protein sequence ID" value="BBO85994.1"/>
    <property type="molecule type" value="Genomic_DNA"/>
</dbReference>
<dbReference type="PANTHER" id="PTHR32089:SF112">
    <property type="entry name" value="LYSOZYME-LIKE PROTEIN-RELATED"/>
    <property type="match status" value="1"/>
</dbReference>
<organism evidence="10 11">
    <name type="scientific">Desulfosarcina ovata subsp. sediminis</name>
    <dbReference type="NCBI Taxonomy" id="885957"/>
    <lineage>
        <taxon>Bacteria</taxon>
        <taxon>Pseudomonadati</taxon>
        <taxon>Thermodesulfobacteriota</taxon>
        <taxon>Desulfobacteria</taxon>
        <taxon>Desulfobacterales</taxon>
        <taxon>Desulfosarcinaceae</taxon>
        <taxon>Desulfosarcina</taxon>
    </lineage>
</organism>
<gene>
    <name evidence="10" type="ORF">DSCO28_65600</name>
</gene>
<feature type="domain" description="T-SNARE coiled-coil homology" evidence="8">
    <location>
        <begin position="531"/>
        <end position="593"/>
    </location>
</feature>
<evidence type="ECO:0000259" key="8">
    <source>
        <dbReference type="PROSITE" id="PS50192"/>
    </source>
</evidence>
<dbReference type="AlphaFoldDB" id="A0A5K8A0S9"/>
<dbReference type="Proteomes" id="UP000425960">
    <property type="component" value="Chromosome"/>
</dbReference>
<proteinExistence type="inferred from homology"/>
<feature type="transmembrane region" description="Helical" evidence="6">
    <location>
        <begin position="274"/>
        <end position="297"/>
    </location>
</feature>
<keyword evidence="6" id="KW-1133">Transmembrane helix</keyword>
<dbReference type="SUPFAM" id="SSF58104">
    <property type="entry name" value="Methyl-accepting chemotaxis protein (MCP) signaling domain"/>
    <property type="match status" value="1"/>
</dbReference>
<dbReference type="SMART" id="SM00283">
    <property type="entry name" value="MA"/>
    <property type="match status" value="1"/>
</dbReference>
<dbReference type="Pfam" id="PF00015">
    <property type="entry name" value="MCPsignal"/>
    <property type="match status" value="1"/>
</dbReference>
<dbReference type="GO" id="GO:0007165">
    <property type="term" value="P:signal transduction"/>
    <property type="evidence" value="ECO:0007669"/>
    <property type="project" value="UniProtKB-KW"/>
</dbReference>
<keyword evidence="6" id="KW-0812">Transmembrane</keyword>
<dbReference type="KEGG" id="dov:DSCO28_65600"/>
<keyword evidence="3 5" id="KW-0807">Transducer</keyword>
<dbReference type="PROSITE" id="PS50192">
    <property type="entry name" value="T_SNARE"/>
    <property type="match status" value="1"/>
</dbReference>
<dbReference type="GO" id="GO:0005886">
    <property type="term" value="C:plasma membrane"/>
    <property type="evidence" value="ECO:0007669"/>
    <property type="project" value="UniProtKB-SubCell"/>
</dbReference>
<evidence type="ECO:0000313" key="11">
    <source>
        <dbReference type="Proteomes" id="UP000425960"/>
    </source>
</evidence>
<accession>A0A5K8A0S9</accession>
<protein>
    <recommendedName>
        <fullName evidence="12">Methyl-accepting chemotaxis protein</fullName>
    </recommendedName>
</protein>
<evidence type="ECO:0000256" key="4">
    <source>
        <dbReference type="ARBA" id="ARBA00029447"/>
    </source>
</evidence>